<name>A0A286DV24_9ACTN</name>
<keyword evidence="2" id="KW-1185">Reference proteome</keyword>
<dbReference type="PANTHER" id="PTHR36849">
    <property type="entry name" value="CYTOPLASMIC PROTEIN-RELATED"/>
    <property type="match status" value="1"/>
</dbReference>
<dbReference type="RefSeq" id="WP_097230987.1">
    <property type="nucleotide sequence ID" value="NZ_OCNE01000006.1"/>
</dbReference>
<dbReference type="AlphaFoldDB" id="A0A286DV24"/>
<sequence>MIRVRRVYDEPDGDDGVRVLVDRMWPRGVRKAELPLDEWPKEVTPSTELRHWFHGPDGDFDGFRARYRAELAEEPAAEALRRLSGVDTSGRTLTLLTSAKDPEHGHPAVLVEVLEEMR</sequence>
<proteinExistence type="predicted"/>
<gene>
    <name evidence="1" type="ORF">SAMN06297387_10688</name>
</gene>
<accession>A0A286DV24</accession>
<dbReference type="PANTHER" id="PTHR36849:SF1">
    <property type="entry name" value="CYTOPLASMIC PROTEIN"/>
    <property type="match status" value="1"/>
</dbReference>
<dbReference type="InterPro" id="IPR052552">
    <property type="entry name" value="YeaO-like"/>
</dbReference>
<protein>
    <submittedName>
        <fullName evidence="1">Uncharacterized conserved protein YeaO, DUF488 family</fullName>
    </submittedName>
</protein>
<dbReference type="Pfam" id="PF22752">
    <property type="entry name" value="DUF488-N3i"/>
    <property type="match status" value="1"/>
</dbReference>
<evidence type="ECO:0000313" key="2">
    <source>
        <dbReference type="Proteomes" id="UP000219072"/>
    </source>
</evidence>
<dbReference type="OrthoDB" id="9790745at2"/>
<dbReference type="EMBL" id="OCNE01000006">
    <property type="protein sequence ID" value="SOD62512.1"/>
    <property type="molecule type" value="Genomic_DNA"/>
</dbReference>
<organism evidence="1 2">
    <name type="scientific">Streptomyces zhaozhouensis</name>
    <dbReference type="NCBI Taxonomy" id="1300267"/>
    <lineage>
        <taxon>Bacteria</taxon>
        <taxon>Bacillati</taxon>
        <taxon>Actinomycetota</taxon>
        <taxon>Actinomycetes</taxon>
        <taxon>Kitasatosporales</taxon>
        <taxon>Streptomycetaceae</taxon>
        <taxon>Streptomyces</taxon>
    </lineage>
</organism>
<dbReference type="Proteomes" id="UP000219072">
    <property type="component" value="Unassembled WGS sequence"/>
</dbReference>
<evidence type="ECO:0000313" key="1">
    <source>
        <dbReference type="EMBL" id="SOD62512.1"/>
    </source>
</evidence>
<reference evidence="1 2" key="1">
    <citation type="submission" date="2017-09" db="EMBL/GenBank/DDBJ databases">
        <authorList>
            <person name="Ehlers B."/>
            <person name="Leendertz F.H."/>
        </authorList>
    </citation>
    <scope>NUCLEOTIDE SEQUENCE [LARGE SCALE GENOMIC DNA]</scope>
    <source>
        <strain evidence="1 2">CGMCC 4.7095</strain>
    </source>
</reference>